<keyword evidence="2" id="KW-1185">Reference proteome</keyword>
<proteinExistence type="predicted"/>
<evidence type="ECO:0000313" key="1">
    <source>
        <dbReference type="EMBL" id="PPQ88154.1"/>
    </source>
</evidence>
<reference evidence="1 2" key="1">
    <citation type="journal article" date="2018" name="Evol. Lett.">
        <title>Horizontal gene cluster transfer increased hallucinogenic mushroom diversity.</title>
        <authorList>
            <person name="Reynolds H.T."/>
            <person name="Vijayakumar V."/>
            <person name="Gluck-Thaler E."/>
            <person name="Korotkin H.B."/>
            <person name="Matheny P.B."/>
            <person name="Slot J.C."/>
        </authorList>
    </citation>
    <scope>NUCLEOTIDE SEQUENCE [LARGE SCALE GENOMIC DNA]</scope>
    <source>
        <strain evidence="1 2">2629</strain>
    </source>
</reference>
<name>A0A409XBQ1_9AGAR</name>
<evidence type="ECO:0000313" key="2">
    <source>
        <dbReference type="Proteomes" id="UP000284842"/>
    </source>
</evidence>
<dbReference type="InParanoid" id="A0A409XBQ1"/>
<dbReference type="AlphaFoldDB" id="A0A409XBQ1"/>
<dbReference type="EMBL" id="NHTK01004112">
    <property type="protein sequence ID" value="PPQ88154.1"/>
    <property type="molecule type" value="Genomic_DNA"/>
</dbReference>
<gene>
    <name evidence="1" type="ORF">CVT24_000581</name>
</gene>
<protein>
    <submittedName>
        <fullName evidence="1">Uncharacterized protein</fullName>
    </submittedName>
</protein>
<sequence length="101" mass="10601">MLGDLATGTAQCAQGATIRQEADSASRCLPSPSYRSHSSLSSTALVSSSIPSSGIQLKKLLCSTPLVQLPRRWSSSFPSSEGAASLPLSSLANYGRHVMQY</sequence>
<organism evidence="1 2">
    <name type="scientific">Panaeolus cyanescens</name>
    <dbReference type="NCBI Taxonomy" id="181874"/>
    <lineage>
        <taxon>Eukaryota</taxon>
        <taxon>Fungi</taxon>
        <taxon>Dikarya</taxon>
        <taxon>Basidiomycota</taxon>
        <taxon>Agaricomycotina</taxon>
        <taxon>Agaricomycetes</taxon>
        <taxon>Agaricomycetidae</taxon>
        <taxon>Agaricales</taxon>
        <taxon>Agaricineae</taxon>
        <taxon>Galeropsidaceae</taxon>
        <taxon>Panaeolus</taxon>
    </lineage>
</organism>
<accession>A0A409XBQ1</accession>
<comment type="caution">
    <text evidence="1">The sequence shown here is derived from an EMBL/GenBank/DDBJ whole genome shotgun (WGS) entry which is preliminary data.</text>
</comment>
<dbReference type="Proteomes" id="UP000284842">
    <property type="component" value="Unassembled WGS sequence"/>
</dbReference>